<gene>
    <name evidence="7" type="ORF">A9Q02_00235</name>
</gene>
<evidence type="ECO:0000256" key="5">
    <source>
        <dbReference type="SAM" id="MobiDB-lite"/>
    </source>
</evidence>
<dbReference type="SUPFAM" id="SSF49464">
    <property type="entry name" value="Carboxypeptidase regulatory domain-like"/>
    <property type="match status" value="2"/>
</dbReference>
<organism evidence="7 8">
    <name type="scientific">Candidatus Chloroploca asiatica</name>
    <dbReference type="NCBI Taxonomy" id="1506545"/>
    <lineage>
        <taxon>Bacteria</taxon>
        <taxon>Bacillati</taxon>
        <taxon>Chloroflexota</taxon>
        <taxon>Chloroflexia</taxon>
        <taxon>Chloroflexales</taxon>
        <taxon>Chloroflexineae</taxon>
        <taxon>Oscillochloridaceae</taxon>
        <taxon>Candidatus Chloroploca</taxon>
    </lineage>
</organism>
<reference evidence="7 8" key="1">
    <citation type="submission" date="2016-05" db="EMBL/GenBank/DDBJ databases">
        <authorList>
            <person name="Lavstsen T."/>
            <person name="Jespersen J.S."/>
        </authorList>
    </citation>
    <scope>NUCLEOTIDE SEQUENCE [LARGE SCALE GENOMIC DNA]</scope>
    <source>
        <strain evidence="7 8">B7-9</strain>
    </source>
</reference>
<dbReference type="InterPro" id="IPR013783">
    <property type="entry name" value="Ig-like_fold"/>
</dbReference>
<dbReference type="InterPro" id="IPR013784">
    <property type="entry name" value="Carb-bd-like_fold"/>
</dbReference>
<dbReference type="GO" id="GO:0030246">
    <property type="term" value="F:carbohydrate binding"/>
    <property type="evidence" value="ECO:0007669"/>
    <property type="project" value="InterPro"/>
</dbReference>
<dbReference type="SUPFAM" id="SSF117074">
    <property type="entry name" value="Hypothetical protein PA1324"/>
    <property type="match status" value="3"/>
</dbReference>
<evidence type="ECO:0000259" key="6">
    <source>
        <dbReference type="Pfam" id="PF17210"/>
    </source>
</evidence>
<dbReference type="OrthoDB" id="134442at2"/>
<comment type="similarity">
    <text evidence="2">Belongs to the serine-aspartate repeat-containing protein (SDr) family.</text>
</comment>
<dbReference type="PANTHER" id="PTHR36108:SF13">
    <property type="entry name" value="COLOSSIN-B-RELATED"/>
    <property type="match status" value="1"/>
</dbReference>
<evidence type="ECO:0000256" key="4">
    <source>
        <dbReference type="ARBA" id="ARBA00022729"/>
    </source>
</evidence>
<evidence type="ECO:0000256" key="1">
    <source>
        <dbReference type="ARBA" id="ARBA00004613"/>
    </source>
</evidence>
<dbReference type="GO" id="GO:0005576">
    <property type="term" value="C:extracellular region"/>
    <property type="evidence" value="ECO:0007669"/>
    <property type="project" value="UniProtKB-SubCell"/>
</dbReference>
<accession>A0A2H3L052</accession>
<dbReference type="InterPro" id="IPR033764">
    <property type="entry name" value="Sdr_B"/>
</dbReference>
<evidence type="ECO:0000256" key="3">
    <source>
        <dbReference type="ARBA" id="ARBA00022525"/>
    </source>
</evidence>
<keyword evidence="4" id="KW-0732">Signal</keyword>
<dbReference type="Gene3D" id="2.60.40.1120">
    <property type="entry name" value="Carboxypeptidase-like, regulatory domain"/>
    <property type="match status" value="4"/>
</dbReference>
<feature type="region of interest" description="Disordered" evidence="5">
    <location>
        <begin position="136"/>
        <end position="192"/>
    </location>
</feature>
<feature type="domain" description="SD-repeat containing protein B" evidence="6">
    <location>
        <begin position="317"/>
        <end position="365"/>
    </location>
</feature>
<protein>
    <recommendedName>
        <fullName evidence="6">SD-repeat containing protein B domain-containing protein</fullName>
    </recommendedName>
</protein>
<dbReference type="SUPFAM" id="SSF49478">
    <property type="entry name" value="Cna protein B-type domain"/>
    <property type="match status" value="18"/>
</dbReference>
<feature type="compositionally biased region" description="Pro residues" evidence="5">
    <location>
        <begin position="173"/>
        <end position="189"/>
    </location>
</feature>
<sequence>MSTVSVRAFFKFLVGLLLVSLLLSSLSVPSQPVAAQSADPPRQSAEEPGTEPLVEYVRGQILYAEGGFAEGLTLQVWREGELVATAQTGDLGQFSLTGLATGLYDLRLFAGEQPVELLSTPVLHVKAGDVTPVQLTAARPLPPPDAQAEDAQSPPVSDDPAPQTPPVSDDPAPQTPPESDPPAQTPPAPDASAIEQAPITPQQTASLVGRVTAEDTGDGLPGVSVRVWNANGFFVTGSSTNATGYYTITNMFAGVYRLEFVTSFFSHPITDLYLGEFYANQTSLGNADPITLTDSLTTTINAALVRGGQISGRVIAEDTSEGLGSVPVRLYNAAGNSIATTFTGLTGYYTFTGLVTNTYRVSFEPRTSSNSNINVYLDEFYNNAASLEEATPIEVGAAINRTANASLVRGTELRGRVTAADTGNGLQSVGVRLYNASGTQIRSATTTGQGDYTFTGLMTGTYRLEVRPQDSFLSDVRLYLGGFYENKPSLEEATEISATLAAPSIVNIALIKGGQLSGRVTAEDTGIGSNGVVVSLFNSSSDTRISFYRATSTGYYTFTGLVTDTYRLEFRPQDSFNATTRLYLGEFYDDQNSLANATGIQVAPSAVVTANAELVRGGEINGRVTTSDTGQGLANVRVQLYNASSGQSIDTAFTGSTGYYTFTTLVSDTYRLQFIPPFNSLYLGEYYDDQASLNTATPIPLTPPAIITANAVLQRGGQISGRVTASDTGDGLAGITVRLSNANGQSTSRTTDSTGYYTFTTLVSDTYRLQFIPPFNSLYLGEYYDDQASLNTATPIPLTPPAIITANAVLQRGGQISGRVTASDTGDGLSNVSVQLYNRSGQFVTSQNTNATGYYTFTRLVSETYHLRFSPPFNSLYLGEFYDDQASLSAATPIPLEPPAIVTANAVLQLGGQITGRVTASDTGNGLSNVTVRLSNASGNPVATTATDATGQYTITTLATGVYRLEFSAQFANNATTRLYLGEFYNDRTSLDTATGINITAPDLTTIDAVLQRGAELRGRVTAADTGAGLEDVTVRLVNANGNTIATVPTSATGNYTVTTLTTGVYRVELITRNAANATTRTYLGQFYNNQRFIELATGINLTVGEFTTVNIPLARGGQISGRVTAADSSDGLAEVAVRVYDASDNVVTTVETDATGQYTVPGLSDNAYWVEFDPRGSADATAQLYVPEFHNNQPNLVAATGVSVVAPDTTSINASLERGAQLTGRVTAADNGTGLEDVTVFVYDETGTEVAFGETTATGNYTITGLMSGTYRIGFDPSQSFNATTRLYAGEFHANKLTLEEATPVTLTAPAATTINATLARGGELSGRITAADTGNGLQSVRVRLYNTGGSEINTFTSTATGYYTFTGLVTGTYRLEFDTQWFGQATTRLYARAFYDNKATLEEATTISVTAPTTTTVNAVLARGGQLSGRITGADTGNGLPDVGVQLYNANGNSIDYIRTTNSGYYTFTGLFTGTYRLELRPQDSFDNTVRSYLRQFYDNKATLEEATAISVTAPTTTTVNAALVRGAQLSGRVTAADTGEGLPDVLVRLYDTNSAFSRSVNTTPSGYYTFTTLVTGTYQLEFRTRTSNNATTRAYLGEFYNNQNSAATATPITLNAQDDTTINAELERGAQLTGQVTAEDTSDPLTGVRVLVYDPTNTVIADTTTNSSGNYTTTALASGAYRVEFQTQFANNATTRSYLGEFHANQTSLFNATVITLTAPGITPINAALARGAQITGQVTAGEASPSLAQGAALENVLVAAYPGLDSFSSVASARTDATGTYTLTGLATGAYLIQFGSTGTYLGEWYNDQPDREIADLVSVTAPAVTGNINAALQQGGRITGRVTGNDGVGLMGVNVSIYDDCNAFVASTTTNNNGDYLTPVLPAGSYRTYFNPTTTVNRRTREYLPEYYNDKASLETADPIPVAAGGVSANRNAQLTRGGQISGTVTGSGGVPLNLVNVSFYDESGNFISGTQTNEDGTYTSSGLAAGSYGVRFFPSSSNNATTRAHLGTWYNNKATQETADPVNVTANTVTPGINAQLTRGGQINGTVTGQAGIPLININVRIYNSEDGTYLTQTFTAADGTYTTIGLPTGTYKVYFTPNTFITEYVPEWYNNQATEQAADPVAVTNGAISENVNAELTYVPYGQISGTVTGEGGVPLENIAVQVYIATDGSFLNQVRTDAEGNYTVPNLPPGAYNVRFRADTLDLQAYLAKWYNDKVIEANADPVTVNSGATTENINATLTRGGQIAGTITGPDSQPLNDIGVQVWTSDDNFVASTFTGNDGTYLTPGVPAGNYKVRFSGNRTYVGQVYNNQADLAEGDPVAVTLGAVTPSINAQMVIGGTIRGQVLGNGCPLRGVDVLIWTIADPAPRLSDTSAKLVDIASTSSRGYYASFALPAGNYHVEFSTTNSNFPANTFIGEFYNGKTTRETADPVATTAGVATRGINADLQTGGQISGRVTDATSGDGLSSVQVTAMDGNGNPVGSTARTNATGDYTIVGLPTGSYKVFFEPFGSSSGYLAEYYNGKPDQASADPVSVTAPDPTANIDASLQMAGQIAGQVTDASNGAGLPSVQVRAFNSAGEQVGSMAMTDITGVYTMTGLPTGTYYIFFQPVGVSSQYFAEYYDNKPDLASADPVTVTAAQTTPNINASLASGGQITGRVTATSGGAGLPDVQVQAFDADGNQAGATATTDATGTYTITNLRPGTYRVFFEPAGASSGYFPEYYNNKPDLASADPVTVIASQTTSNINASLASGGQIAGRVTAASGGAGLAGVHVRIFDASGTEVVSTTTTATGTYTTPALSSGAYRVFFEPQATTSAYLPIYYDNKPDLATADVVTVGLSTVENINAALVRGVQFTGRALRASPASLAQVGVADVQVNVLNDAGATVAGATTNANGEFTTSPGLNSGTYRVEFVPPLGSGLRSSVTDPLTVTVGTPVDPIEQTLEPQGDAFRVLLPLVRR</sequence>
<dbReference type="PANTHER" id="PTHR36108">
    <property type="entry name" value="COLOSSIN-B-RELATED"/>
    <property type="match status" value="1"/>
</dbReference>
<evidence type="ECO:0000256" key="2">
    <source>
        <dbReference type="ARBA" id="ARBA00007257"/>
    </source>
</evidence>
<dbReference type="Pfam" id="PF13620">
    <property type="entry name" value="CarboxypepD_reg"/>
    <property type="match status" value="19"/>
</dbReference>
<evidence type="ECO:0000313" key="7">
    <source>
        <dbReference type="EMBL" id="PDV99685.1"/>
    </source>
</evidence>
<dbReference type="InterPro" id="IPR008969">
    <property type="entry name" value="CarboxyPept-like_regulatory"/>
</dbReference>
<comment type="subcellular location">
    <subcellularLocation>
        <location evidence="1">Secreted</location>
    </subcellularLocation>
</comment>
<proteinExistence type="inferred from homology"/>
<keyword evidence="3" id="KW-0964">Secreted</keyword>
<dbReference type="RefSeq" id="WP_097651453.1">
    <property type="nucleotide sequence ID" value="NZ_LYXE01000063.1"/>
</dbReference>
<comment type="caution">
    <text evidence="7">The sequence shown here is derived from an EMBL/GenBank/DDBJ whole genome shotgun (WGS) entry which is preliminary data.</text>
</comment>
<dbReference type="Proteomes" id="UP000220922">
    <property type="component" value="Unassembled WGS sequence"/>
</dbReference>
<name>A0A2H3L052_9CHLR</name>
<dbReference type="Pfam" id="PF17210">
    <property type="entry name" value="SdrD_B"/>
    <property type="match status" value="1"/>
</dbReference>
<dbReference type="Gene3D" id="2.60.40.10">
    <property type="entry name" value="Immunoglobulins"/>
    <property type="match status" value="21"/>
</dbReference>
<dbReference type="SUPFAM" id="SSF49452">
    <property type="entry name" value="Starch-binding domain-like"/>
    <property type="match status" value="3"/>
</dbReference>
<dbReference type="EMBL" id="LYXE01000063">
    <property type="protein sequence ID" value="PDV99685.1"/>
    <property type="molecule type" value="Genomic_DNA"/>
</dbReference>
<evidence type="ECO:0000313" key="8">
    <source>
        <dbReference type="Proteomes" id="UP000220922"/>
    </source>
</evidence>
<keyword evidence="8" id="KW-1185">Reference proteome</keyword>